<accession>A0AAE1H287</accession>
<organism evidence="2 3">
    <name type="scientific">Frankliniella fusca</name>
    <dbReference type="NCBI Taxonomy" id="407009"/>
    <lineage>
        <taxon>Eukaryota</taxon>
        <taxon>Metazoa</taxon>
        <taxon>Ecdysozoa</taxon>
        <taxon>Arthropoda</taxon>
        <taxon>Hexapoda</taxon>
        <taxon>Insecta</taxon>
        <taxon>Pterygota</taxon>
        <taxon>Neoptera</taxon>
        <taxon>Paraneoptera</taxon>
        <taxon>Thysanoptera</taxon>
        <taxon>Terebrantia</taxon>
        <taxon>Thripoidea</taxon>
        <taxon>Thripidae</taxon>
        <taxon>Frankliniella</taxon>
    </lineage>
</organism>
<sequence>MRAVRARLAHEKQLLRSDIMLTLECQRALGTADLLYTNGLVSRLRSLEETSSRQHEAPGGWQHCSETNAQVSAAARPSGLSPVPSPGPAPGPTSRQQLEDFLGDWHPGAAVQGAPVGYHPVGAAPAGHPPVGYPVGYLYGAHHSYCQCAHGPAGGVDAGQQGQLLDASRVTKDLTLAGNMRSGHPDQSVPAGAECDPATPTQSALQLVSALESRQQQDQQDQQQEERPAAPAGEGDGRHGTPGLKDQTPLLVQGPESVATLVEAPVITAQLFISSLVTAELFSSALATSELSIQFLVCGSLVMISSNFATYFLSAGSAFSNAGKKNQKE</sequence>
<dbReference type="EMBL" id="JAHWGI010000321">
    <property type="protein sequence ID" value="KAK3913424.1"/>
    <property type="molecule type" value="Genomic_DNA"/>
</dbReference>
<reference evidence="2" key="1">
    <citation type="submission" date="2021-07" db="EMBL/GenBank/DDBJ databases">
        <authorList>
            <person name="Catto M.A."/>
            <person name="Jacobson A."/>
            <person name="Kennedy G."/>
            <person name="Labadie P."/>
            <person name="Hunt B.G."/>
            <person name="Srinivasan R."/>
        </authorList>
    </citation>
    <scope>NUCLEOTIDE SEQUENCE</scope>
    <source>
        <strain evidence="2">PL_HMW_Pooled</strain>
        <tissue evidence="2">Head</tissue>
    </source>
</reference>
<name>A0AAE1H287_9NEOP</name>
<protein>
    <submittedName>
        <fullName evidence="2">2-dehydro-3-deoxyphosphooctonate aldolase</fullName>
    </submittedName>
</protein>
<keyword evidence="3" id="KW-1185">Reference proteome</keyword>
<evidence type="ECO:0000256" key="1">
    <source>
        <dbReference type="SAM" id="MobiDB-lite"/>
    </source>
</evidence>
<gene>
    <name evidence="2" type="ORF">KUF71_022892</name>
</gene>
<evidence type="ECO:0000313" key="2">
    <source>
        <dbReference type="EMBL" id="KAK3913424.1"/>
    </source>
</evidence>
<comment type="caution">
    <text evidence="2">The sequence shown here is derived from an EMBL/GenBank/DDBJ whole genome shotgun (WGS) entry which is preliminary data.</text>
</comment>
<proteinExistence type="predicted"/>
<feature type="region of interest" description="Disordered" evidence="1">
    <location>
        <begin position="71"/>
        <end position="98"/>
    </location>
</feature>
<reference evidence="2" key="2">
    <citation type="journal article" date="2023" name="BMC Genomics">
        <title>Pest status, molecular evolution, and epigenetic factors derived from the genome assembly of Frankliniella fusca, a thysanopteran phytovirus vector.</title>
        <authorList>
            <person name="Catto M.A."/>
            <person name="Labadie P.E."/>
            <person name="Jacobson A.L."/>
            <person name="Kennedy G.G."/>
            <person name="Srinivasan R."/>
            <person name="Hunt B.G."/>
        </authorList>
    </citation>
    <scope>NUCLEOTIDE SEQUENCE</scope>
    <source>
        <strain evidence="2">PL_HMW_Pooled</strain>
    </source>
</reference>
<evidence type="ECO:0000313" key="3">
    <source>
        <dbReference type="Proteomes" id="UP001219518"/>
    </source>
</evidence>
<feature type="region of interest" description="Disordered" evidence="1">
    <location>
        <begin position="177"/>
        <end position="249"/>
    </location>
</feature>
<dbReference type="AlphaFoldDB" id="A0AAE1H287"/>
<dbReference type="Proteomes" id="UP001219518">
    <property type="component" value="Unassembled WGS sequence"/>
</dbReference>